<dbReference type="EMBL" id="JACJUU010000002">
    <property type="protein sequence ID" value="MBC2768929.1"/>
    <property type="molecule type" value="Genomic_DNA"/>
</dbReference>
<feature type="region of interest" description="Disordered" evidence="1">
    <location>
        <begin position="193"/>
        <end position="218"/>
    </location>
</feature>
<dbReference type="Proteomes" id="UP000545386">
    <property type="component" value="Unassembled WGS sequence"/>
</dbReference>
<sequence length="218" mass="23946">MAQTNQETVYDLLVRNIPRELVMGLEEAKLVGAQRAYAAARGMDDGHLPSVVGQLRHFHMNESFHRALAVADASPSPLRGNQIVTGRSGIFTLARFNTKYGVWNSGRRSETRKQMSLANAAIEPLVQPGLFSGYVEPSQAVVFVVACFAGSLHSQPDTPVSIEIAVPDRHMQGWLFREPIDAFIKRYDQQSTAGQDDLAVPKLKKNIGKQQDKDGTGS</sequence>
<organism evidence="2 3">
    <name type="scientific">Pusillimonas minor</name>
    <dbReference type="NCBI Taxonomy" id="2697024"/>
    <lineage>
        <taxon>Bacteria</taxon>
        <taxon>Pseudomonadati</taxon>
        <taxon>Pseudomonadota</taxon>
        <taxon>Betaproteobacteria</taxon>
        <taxon>Burkholderiales</taxon>
        <taxon>Alcaligenaceae</taxon>
        <taxon>Pusillimonas</taxon>
    </lineage>
</organism>
<proteinExistence type="predicted"/>
<name>A0A842HJS4_9BURK</name>
<protein>
    <submittedName>
        <fullName evidence="2">Alpha/beta hydrolase</fullName>
    </submittedName>
</protein>
<keyword evidence="2" id="KW-0378">Hydrolase</keyword>
<gene>
    <name evidence="2" type="ORF">GTU67_03255</name>
</gene>
<evidence type="ECO:0000313" key="2">
    <source>
        <dbReference type="EMBL" id="MBC2768929.1"/>
    </source>
</evidence>
<evidence type="ECO:0000313" key="3">
    <source>
        <dbReference type="Proteomes" id="UP000545386"/>
    </source>
</evidence>
<reference evidence="2 3" key="1">
    <citation type="submission" date="2020-08" db="EMBL/GenBank/DDBJ databases">
        <title>Paraeoetvoesia sp. YC-7-48 draft genome sequence.</title>
        <authorList>
            <person name="Yao L."/>
        </authorList>
    </citation>
    <scope>NUCLEOTIDE SEQUENCE [LARGE SCALE GENOMIC DNA]</scope>
    <source>
        <strain evidence="3">YC-7-48</strain>
    </source>
</reference>
<keyword evidence="3" id="KW-1185">Reference proteome</keyword>
<comment type="caution">
    <text evidence="2">The sequence shown here is derived from an EMBL/GenBank/DDBJ whole genome shotgun (WGS) entry which is preliminary data.</text>
</comment>
<accession>A0A842HJS4</accession>
<evidence type="ECO:0000256" key="1">
    <source>
        <dbReference type="SAM" id="MobiDB-lite"/>
    </source>
</evidence>
<dbReference type="GO" id="GO:0016787">
    <property type="term" value="F:hydrolase activity"/>
    <property type="evidence" value="ECO:0007669"/>
    <property type="project" value="UniProtKB-KW"/>
</dbReference>
<dbReference type="AlphaFoldDB" id="A0A842HJS4"/>